<dbReference type="EMBL" id="JAPQER010000008">
    <property type="protein sequence ID" value="MCY6485651.1"/>
    <property type="molecule type" value="Genomic_DNA"/>
</dbReference>
<comment type="similarity">
    <text evidence="6">Belongs to the binding-protein-dependent transport system permease family.</text>
</comment>
<proteinExistence type="inferred from homology"/>
<name>A0ABT4D344_9CLOT</name>
<reference evidence="8" key="1">
    <citation type="submission" date="2022-12" db="EMBL/GenBank/DDBJ databases">
        <authorList>
            <person name="Wang J."/>
        </authorList>
    </citation>
    <scope>NUCLEOTIDE SEQUENCE</scope>
    <source>
        <strain evidence="8">HY-45-18</strain>
    </source>
</reference>
<evidence type="ECO:0000256" key="6">
    <source>
        <dbReference type="RuleBase" id="RU363032"/>
    </source>
</evidence>
<feature type="transmembrane region" description="Helical" evidence="6">
    <location>
        <begin position="80"/>
        <end position="99"/>
    </location>
</feature>
<keyword evidence="9" id="KW-1185">Reference proteome</keyword>
<evidence type="ECO:0000313" key="9">
    <source>
        <dbReference type="Proteomes" id="UP001078443"/>
    </source>
</evidence>
<accession>A0ABT4D344</accession>
<keyword evidence="5 6" id="KW-0472">Membrane</keyword>
<dbReference type="Gene3D" id="1.10.3720.10">
    <property type="entry name" value="MetI-like"/>
    <property type="match status" value="1"/>
</dbReference>
<organism evidence="8 9">
    <name type="scientific">Clostridium aestuarii</name>
    <dbReference type="NCBI Taxonomy" id="338193"/>
    <lineage>
        <taxon>Bacteria</taxon>
        <taxon>Bacillati</taxon>
        <taxon>Bacillota</taxon>
        <taxon>Clostridia</taxon>
        <taxon>Eubacteriales</taxon>
        <taxon>Clostridiaceae</taxon>
        <taxon>Clostridium</taxon>
    </lineage>
</organism>
<protein>
    <submittedName>
        <fullName evidence="8">ABC transporter permease</fullName>
    </submittedName>
</protein>
<evidence type="ECO:0000259" key="7">
    <source>
        <dbReference type="PROSITE" id="PS50928"/>
    </source>
</evidence>
<dbReference type="PROSITE" id="PS50928">
    <property type="entry name" value="ABC_TM1"/>
    <property type="match status" value="1"/>
</dbReference>
<dbReference type="SUPFAM" id="SSF161098">
    <property type="entry name" value="MetI-like"/>
    <property type="match status" value="1"/>
</dbReference>
<feature type="transmembrane region" description="Helical" evidence="6">
    <location>
        <begin position="146"/>
        <end position="169"/>
    </location>
</feature>
<evidence type="ECO:0000256" key="5">
    <source>
        <dbReference type="ARBA" id="ARBA00023136"/>
    </source>
</evidence>
<feature type="transmembrane region" description="Helical" evidence="6">
    <location>
        <begin position="53"/>
        <end position="74"/>
    </location>
</feature>
<gene>
    <name evidence="8" type="ORF">OW763_15070</name>
</gene>
<evidence type="ECO:0000256" key="1">
    <source>
        <dbReference type="ARBA" id="ARBA00004141"/>
    </source>
</evidence>
<dbReference type="CDD" id="cd06261">
    <property type="entry name" value="TM_PBP2"/>
    <property type="match status" value="1"/>
</dbReference>
<comment type="subcellular location">
    <subcellularLocation>
        <location evidence="6">Cell membrane</location>
        <topology evidence="6">Multi-pass membrane protein</topology>
    </subcellularLocation>
    <subcellularLocation>
        <location evidence="1">Membrane</location>
        <topology evidence="1">Multi-pass membrane protein</topology>
    </subcellularLocation>
</comment>
<evidence type="ECO:0000256" key="3">
    <source>
        <dbReference type="ARBA" id="ARBA00022692"/>
    </source>
</evidence>
<dbReference type="PANTHER" id="PTHR30177:SF4">
    <property type="entry name" value="OSMOPROTECTANT IMPORT PERMEASE PROTEIN OSMW"/>
    <property type="match status" value="1"/>
</dbReference>
<comment type="caution">
    <text evidence="8">The sequence shown here is derived from an EMBL/GenBank/DDBJ whole genome shotgun (WGS) entry which is preliminary data.</text>
</comment>
<dbReference type="PANTHER" id="PTHR30177">
    <property type="entry name" value="GLYCINE BETAINE/L-PROLINE TRANSPORT SYSTEM PERMEASE PROTEIN PROW"/>
    <property type="match status" value="1"/>
</dbReference>
<keyword evidence="3 6" id="KW-0812">Transmembrane</keyword>
<evidence type="ECO:0000256" key="2">
    <source>
        <dbReference type="ARBA" id="ARBA00022448"/>
    </source>
</evidence>
<dbReference type="Pfam" id="PF00528">
    <property type="entry name" value="BPD_transp_1"/>
    <property type="match status" value="1"/>
</dbReference>
<keyword evidence="2 6" id="KW-0813">Transport</keyword>
<evidence type="ECO:0000256" key="4">
    <source>
        <dbReference type="ARBA" id="ARBA00022989"/>
    </source>
</evidence>
<feature type="domain" description="ABC transmembrane type-1" evidence="7">
    <location>
        <begin position="20"/>
        <end position="199"/>
    </location>
</feature>
<feature type="transmembrane region" description="Helical" evidence="6">
    <location>
        <begin position="181"/>
        <end position="199"/>
    </location>
</feature>
<dbReference type="InterPro" id="IPR051204">
    <property type="entry name" value="ABC_transp_perm/SBD"/>
</dbReference>
<dbReference type="InterPro" id="IPR035906">
    <property type="entry name" value="MetI-like_sf"/>
</dbReference>
<keyword evidence="4 6" id="KW-1133">Transmembrane helix</keyword>
<feature type="transmembrane region" description="Helical" evidence="6">
    <location>
        <begin position="26"/>
        <end position="46"/>
    </location>
</feature>
<sequence length="208" mass="22656">MFKYINEFIKDNKQEFWKAVSIHLKISFLALLIGSLIGIALAIFIYKHKKFSALILSISSFIRMIPSLVVLALVMPYLGIGFKPAVMALLILGIPPILINTYEGFKKIDPIVIEAAKGMGMDSKSMFWKIEFPLAMKVAIQGIKTAAVEIIASATLAAVIGGGGLGDFILTGLSIADTKLLVIGAVPVSVLAFLTSFVFSRIEKRFLF</sequence>
<dbReference type="InterPro" id="IPR000515">
    <property type="entry name" value="MetI-like"/>
</dbReference>
<dbReference type="Proteomes" id="UP001078443">
    <property type="component" value="Unassembled WGS sequence"/>
</dbReference>
<dbReference type="RefSeq" id="WP_268042168.1">
    <property type="nucleotide sequence ID" value="NZ_JAPQER010000008.1"/>
</dbReference>
<evidence type="ECO:0000313" key="8">
    <source>
        <dbReference type="EMBL" id="MCY6485651.1"/>
    </source>
</evidence>